<comment type="caution">
    <text evidence="1">The sequence shown here is derived from an EMBL/GenBank/DDBJ whole genome shotgun (WGS) entry which is preliminary data.</text>
</comment>
<evidence type="ECO:0000313" key="1">
    <source>
        <dbReference type="EMBL" id="MCH94831.1"/>
    </source>
</evidence>
<proteinExistence type="predicted"/>
<dbReference type="EMBL" id="LXQA010028267">
    <property type="protein sequence ID" value="MCH94831.1"/>
    <property type="molecule type" value="Genomic_DNA"/>
</dbReference>
<organism evidence="1 2">
    <name type="scientific">Trifolium medium</name>
    <dbReference type="NCBI Taxonomy" id="97028"/>
    <lineage>
        <taxon>Eukaryota</taxon>
        <taxon>Viridiplantae</taxon>
        <taxon>Streptophyta</taxon>
        <taxon>Embryophyta</taxon>
        <taxon>Tracheophyta</taxon>
        <taxon>Spermatophyta</taxon>
        <taxon>Magnoliopsida</taxon>
        <taxon>eudicotyledons</taxon>
        <taxon>Gunneridae</taxon>
        <taxon>Pentapetalae</taxon>
        <taxon>rosids</taxon>
        <taxon>fabids</taxon>
        <taxon>Fabales</taxon>
        <taxon>Fabaceae</taxon>
        <taxon>Papilionoideae</taxon>
        <taxon>50 kb inversion clade</taxon>
        <taxon>NPAAA clade</taxon>
        <taxon>Hologalegina</taxon>
        <taxon>IRL clade</taxon>
        <taxon>Trifolieae</taxon>
        <taxon>Trifolium</taxon>
    </lineage>
</organism>
<name>A0A392N514_9FABA</name>
<dbReference type="AlphaFoldDB" id="A0A392N514"/>
<dbReference type="Proteomes" id="UP000265520">
    <property type="component" value="Unassembled WGS sequence"/>
</dbReference>
<keyword evidence="2" id="KW-1185">Reference proteome</keyword>
<evidence type="ECO:0000313" key="2">
    <source>
        <dbReference type="Proteomes" id="UP000265520"/>
    </source>
</evidence>
<protein>
    <submittedName>
        <fullName evidence="1">Uncharacterized protein</fullName>
    </submittedName>
</protein>
<feature type="non-terminal residue" evidence="1">
    <location>
        <position position="41"/>
    </location>
</feature>
<sequence>MVDSRDVFGDGRGNAAEGLLVGIGKRKKWRSWEIKWRQRNT</sequence>
<accession>A0A392N514</accession>
<reference evidence="1 2" key="1">
    <citation type="journal article" date="2018" name="Front. Plant Sci.">
        <title>Red Clover (Trifolium pratense) and Zigzag Clover (T. medium) - A Picture of Genomic Similarities and Differences.</title>
        <authorList>
            <person name="Dluhosova J."/>
            <person name="Istvanek J."/>
            <person name="Nedelnik J."/>
            <person name="Repkova J."/>
        </authorList>
    </citation>
    <scope>NUCLEOTIDE SEQUENCE [LARGE SCALE GENOMIC DNA]</scope>
    <source>
        <strain evidence="2">cv. 10/8</strain>
        <tissue evidence="1">Leaf</tissue>
    </source>
</reference>